<sequence length="102" mass="11649">MSSSTSFQTKVAFCLEALRKIVIYHGDECTMVSVNFSPDEETCPRLFQVIKEKDGFFYQLLEEGTHRRLETGTVTEGELTSLLPKTEGGRQVDLTWGPYYLF</sequence>
<keyword evidence="2" id="KW-1185">Reference proteome</keyword>
<evidence type="ECO:0000313" key="1">
    <source>
        <dbReference type="EMBL" id="SHO33609.1"/>
    </source>
</evidence>
<gene>
    <name evidence="1" type="ORF">BQ3484_541</name>
</gene>
<protein>
    <submittedName>
        <fullName evidence="1">Uncharacterized protein</fullName>
    </submittedName>
</protein>
<dbReference type="GeneID" id="30523531"/>
<evidence type="ECO:0000313" key="2">
    <source>
        <dbReference type="Proteomes" id="UP000201465"/>
    </source>
</evidence>
<organism evidence="1 2">
    <name type="scientific">Cedratvirus A11</name>
    <dbReference type="NCBI Taxonomy" id="1903266"/>
    <lineage>
        <taxon>Viruses</taxon>
        <taxon>Pithoviruses</taxon>
        <taxon>Orthocedratvirinae</taxon>
        <taxon>Alphacedratvirus</taxon>
        <taxon>Alphacedratvirus aljazairmassiliense</taxon>
    </lineage>
</organism>
<accession>A0A1M7XVA0</accession>
<dbReference type="Proteomes" id="UP000201465">
    <property type="component" value="Segment"/>
</dbReference>
<reference evidence="1 2" key="1">
    <citation type="submission" date="2016-11" db="EMBL/GenBank/DDBJ databases">
        <authorList>
            <consortium name="Urmite Genomes"/>
        </authorList>
    </citation>
    <scope>NUCLEOTIDE SEQUENCE [LARGE SCALE GENOMIC DNA]</scope>
    <source>
        <strain evidence="1 2">A11</strain>
    </source>
</reference>
<name>A0A1M7XVA0_9VIRU</name>
<proteinExistence type="predicted"/>
<dbReference type="RefSeq" id="YP_009329481.1">
    <property type="nucleotide sequence ID" value="NC_032108.1"/>
</dbReference>
<dbReference type="KEGG" id="vg:30523531"/>
<dbReference type="EMBL" id="LT671577">
    <property type="protein sequence ID" value="SHO33609.1"/>
    <property type="molecule type" value="Genomic_DNA"/>
</dbReference>